<evidence type="ECO:0000313" key="1">
    <source>
        <dbReference type="EMBL" id="CAE7533139.1"/>
    </source>
</evidence>
<dbReference type="AlphaFoldDB" id="A0A812TFF9"/>
<protein>
    <submittedName>
        <fullName evidence="1">Uncharacterized protein</fullName>
    </submittedName>
</protein>
<accession>A0A812TFF9</accession>
<proteinExistence type="predicted"/>
<dbReference type="OrthoDB" id="434638at2759"/>
<gene>
    <name evidence="1" type="ORF">SPIL2461_LOCUS14053</name>
</gene>
<feature type="non-terminal residue" evidence="1">
    <location>
        <position position="1"/>
    </location>
</feature>
<organism evidence="1 2">
    <name type="scientific">Symbiodinium pilosum</name>
    <name type="common">Dinoflagellate</name>
    <dbReference type="NCBI Taxonomy" id="2952"/>
    <lineage>
        <taxon>Eukaryota</taxon>
        <taxon>Sar</taxon>
        <taxon>Alveolata</taxon>
        <taxon>Dinophyceae</taxon>
        <taxon>Suessiales</taxon>
        <taxon>Symbiodiniaceae</taxon>
        <taxon>Symbiodinium</taxon>
    </lineage>
</organism>
<evidence type="ECO:0000313" key="2">
    <source>
        <dbReference type="Proteomes" id="UP000649617"/>
    </source>
</evidence>
<dbReference type="Proteomes" id="UP000649617">
    <property type="component" value="Unassembled WGS sequence"/>
</dbReference>
<comment type="caution">
    <text evidence="1">The sequence shown here is derived from an EMBL/GenBank/DDBJ whole genome shotgun (WGS) entry which is preliminary data.</text>
</comment>
<sequence length="265" mass="28913">MGKKPQEKKAKVSPAGADLALVDQSAGNECTDHLCRIHEALKTIRGHSVFDGIDGARPLSISQGGHQTPFDKKDAVSALSKGEGAFYLCGGNFMWADQIWLANHRAPINSGVLFHSHVAVETADEAGSETRGFQRLSPPEPAHALLFSVAEAVKKGADAGVLKAWKHLLLTTSFRFEVVPVGEPRYWRAANLREEAVNKGLMVTMTIRQRIYDIAGFKAAKDAQRDSPLTADQVAKMYEKLKLNAKAEPITKSFVECAVNVHKKL</sequence>
<reference evidence="1" key="1">
    <citation type="submission" date="2021-02" db="EMBL/GenBank/DDBJ databases">
        <authorList>
            <person name="Dougan E. K."/>
            <person name="Rhodes N."/>
            <person name="Thang M."/>
            <person name="Chan C."/>
        </authorList>
    </citation>
    <scope>NUCLEOTIDE SEQUENCE</scope>
</reference>
<keyword evidence="2" id="KW-1185">Reference proteome</keyword>
<dbReference type="EMBL" id="CAJNIZ010031887">
    <property type="protein sequence ID" value="CAE7533139.1"/>
    <property type="molecule type" value="Genomic_DNA"/>
</dbReference>
<name>A0A812TFF9_SYMPI</name>